<feature type="repeat" description="PPR" evidence="17">
    <location>
        <begin position="518"/>
        <end position="548"/>
    </location>
</feature>
<dbReference type="AlphaFoldDB" id="A0A9Q0SMP7"/>
<dbReference type="GO" id="GO:0005524">
    <property type="term" value="F:ATP binding"/>
    <property type="evidence" value="ECO:0007669"/>
    <property type="project" value="UniProtKB-KW"/>
</dbReference>
<evidence type="ECO:0000256" key="4">
    <source>
        <dbReference type="ARBA" id="ARBA00012513"/>
    </source>
</evidence>
<keyword evidence="10" id="KW-0418">Kinase</keyword>
<evidence type="ECO:0000313" key="20">
    <source>
        <dbReference type="EMBL" id="KAJ6683434.1"/>
    </source>
</evidence>
<evidence type="ECO:0000256" key="16">
    <source>
        <dbReference type="ARBA" id="ARBA00068837"/>
    </source>
</evidence>
<evidence type="ECO:0000256" key="12">
    <source>
        <dbReference type="ARBA" id="ARBA00022842"/>
    </source>
</evidence>
<keyword evidence="6" id="KW-0808">Transferase</keyword>
<reference evidence="20" key="1">
    <citation type="submission" date="2022-11" db="EMBL/GenBank/DDBJ databases">
        <authorList>
            <person name="Hyden B.L."/>
            <person name="Feng K."/>
            <person name="Yates T."/>
            <person name="Jawdy S."/>
            <person name="Smart L.B."/>
            <person name="Muchero W."/>
        </authorList>
    </citation>
    <scope>NUCLEOTIDE SEQUENCE</scope>
    <source>
        <tissue evidence="20">Shoot tip</tissue>
    </source>
</reference>
<evidence type="ECO:0000256" key="18">
    <source>
        <dbReference type="SAM" id="MobiDB-lite"/>
    </source>
</evidence>
<feature type="compositionally biased region" description="Acidic residues" evidence="18">
    <location>
        <begin position="397"/>
        <end position="417"/>
    </location>
</feature>
<dbReference type="InterPro" id="IPR018934">
    <property type="entry name" value="RIO_dom"/>
</dbReference>
<dbReference type="SUPFAM" id="SSF56112">
    <property type="entry name" value="Protein kinase-like (PK-like)"/>
    <property type="match status" value="1"/>
</dbReference>
<dbReference type="Gene3D" id="1.10.510.10">
    <property type="entry name" value="Transferase(Phosphotransferase) domain 1"/>
    <property type="match status" value="1"/>
</dbReference>
<feature type="compositionally biased region" description="Acidic residues" evidence="18">
    <location>
        <begin position="369"/>
        <end position="381"/>
    </location>
</feature>
<dbReference type="InterPro" id="IPR036390">
    <property type="entry name" value="WH_DNA-bd_sf"/>
</dbReference>
<reference evidence="20" key="2">
    <citation type="journal article" date="2023" name="Int. J. Mol. Sci.">
        <title>De Novo Assembly and Annotation of 11 Diverse Shrub Willow (Salix) Genomes Reveals Novel Gene Organization in Sex-Linked Regions.</title>
        <authorList>
            <person name="Hyden B."/>
            <person name="Feng K."/>
            <person name="Yates T.B."/>
            <person name="Jawdy S."/>
            <person name="Cereghino C."/>
            <person name="Smart L.B."/>
            <person name="Muchero W."/>
        </authorList>
    </citation>
    <scope>NUCLEOTIDE SEQUENCE [LARGE SCALE GENOMIC DNA]</scope>
    <source>
        <tissue evidence="20">Shoot tip</tissue>
    </source>
</reference>
<keyword evidence="9" id="KW-0547">Nucleotide-binding</keyword>
<keyword evidence="11" id="KW-0067">ATP-binding</keyword>
<dbReference type="NCBIfam" id="TIGR00756">
    <property type="entry name" value="PPR"/>
    <property type="match status" value="3"/>
</dbReference>
<proteinExistence type="inferred from homology"/>
<evidence type="ECO:0000313" key="21">
    <source>
        <dbReference type="Proteomes" id="UP001151529"/>
    </source>
</evidence>
<dbReference type="GO" id="GO:0005829">
    <property type="term" value="C:cytosol"/>
    <property type="evidence" value="ECO:0007669"/>
    <property type="project" value="TreeGrafter"/>
</dbReference>
<evidence type="ECO:0000259" key="19">
    <source>
        <dbReference type="SMART" id="SM00090"/>
    </source>
</evidence>
<dbReference type="GO" id="GO:0004674">
    <property type="term" value="F:protein serine/threonine kinase activity"/>
    <property type="evidence" value="ECO:0007669"/>
    <property type="project" value="UniProtKB-KW"/>
</dbReference>
<evidence type="ECO:0000256" key="13">
    <source>
        <dbReference type="ARBA" id="ARBA00047899"/>
    </source>
</evidence>
<dbReference type="InterPro" id="IPR015285">
    <property type="entry name" value="RIO2_wHTH_N"/>
</dbReference>
<dbReference type="PANTHER" id="PTHR45852:SF1">
    <property type="entry name" value="SERINE_THREONINE-PROTEIN KINASE RIO2"/>
    <property type="match status" value="1"/>
</dbReference>
<evidence type="ECO:0000256" key="9">
    <source>
        <dbReference type="ARBA" id="ARBA00022741"/>
    </source>
</evidence>
<dbReference type="OrthoDB" id="185373at2759"/>
<evidence type="ECO:0000256" key="15">
    <source>
        <dbReference type="ARBA" id="ARBA00068353"/>
    </source>
</evidence>
<dbReference type="InterPro" id="IPR002885">
    <property type="entry name" value="PPR_rpt"/>
</dbReference>
<dbReference type="EC" id="2.7.11.1" evidence="4"/>
<comment type="catalytic activity">
    <reaction evidence="13">
        <text>L-threonyl-[protein] + ATP = O-phospho-L-threonyl-[protein] + ADP + H(+)</text>
        <dbReference type="Rhea" id="RHEA:46608"/>
        <dbReference type="Rhea" id="RHEA-COMP:11060"/>
        <dbReference type="Rhea" id="RHEA-COMP:11605"/>
        <dbReference type="ChEBI" id="CHEBI:15378"/>
        <dbReference type="ChEBI" id="CHEBI:30013"/>
        <dbReference type="ChEBI" id="CHEBI:30616"/>
        <dbReference type="ChEBI" id="CHEBI:61977"/>
        <dbReference type="ChEBI" id="CHEBI:456216"/>
        <dbReference type="EC" id="2.7.11.1"/>
    </reaction>
</comment>
<dbReference type="EMBL" id="JAPFFL010000013">
    <property type="protein sequence ID" value="KAJ6683434.1"/>
    <property type="molecule type" value="Genomic_DNA"/>
</dbReference>
<dbReference type="Pfam" id="PF01535">
    <property type="entry name" value="PPR"/>
    <property type="match status" value="2"/>
</dbReference>
<evidence type="ECO:0000256" key="17">
    <source>
        <dbReference type="PROSITE-ProRule" id="PRU00708"/>
    </source>
</evidence>
<feature type="repeat" description="PPR" evidence="17">
    <location>
        <begin position="616"/>
        <end position="650"/>
    </location>
</feature>
<comment type="caution">
    <text evidence="20">The sequence shown here is derived from an EMBL/GenBank/DDBJ whole genome shotgun (WGS) entry which is preliminary data.</text>
</comment>
<keyword evidence="12" id="KW-0460">Magnesium</keyword>
<evidence type="ECO:0000256" key="7">
    <source>
        <dbReference type="ARBA" id="ARBA00022723"/>
    </source>
</evidence>
<dbReference type="InterPro" id="IPR036388">
    <property type="entry name" value="WH-like_DNA-bd_sf"/>
</dbReference>
<dbReference type="GO" id="GO:0008270">
    <property type="term" value="F:zinc ion binding"/>
    <property type="evidence" value="ECO:0007669"/>
    <property type="project" value="InterPro"/>
</dbReference>
<dbReference type="Pfam" id="PF14432">
    <property type="entry name" value="DYW_deaminase"/>
    <property type="match status" value="1"/>
</dbReference>
<dbReference type="Pfam" id="PF01163">
    <property type="entry name" value="RIO1"/>
    <property type="match status" value="1"/>
</dbReference>
<dbReference type="SUPFAM" id="SSF46785">
    <property type="entry name" value="Winged helix' DNA-binding domain"/>
    <property type="match status" value="1"/>
</dbReference>
<dbReference type="FunFam" id="1.10.10.10:FF:000053">
    <property type="entry name" value="Serine/threonine-protein kinase RIO2"/>
    <property type="match status" value="1"/>
</dbReference>
<organism evidence="20 21">
    <name type="scientific">Salix viminalis</name>
    <name type="common">Common osier</name>
    <name type="synonym">Basket willow</name>
    <dbReference type="NCBI Taxonomy" id="40686"/>
    <lineage>
        <taxon>Eukaryota</taxon>
        <taxon>Viridiplantae</taxon>
        <taxon>Streptophyta</taxon>
        <taxon>Embryophyta</taxon>
        <taxon>Tracheophyta</taxon>
        <taxon>Spermatophyta</taxon>
        <taxon>Magnoliopsida</taxon>
        <taxon>eudicotyledons</taxon>
        <taxon>Gunneridae</taxon>
        <taxon>Pentapetalae</taxon>
        <taxon>rosids</taxon>
        <taxon>fabids</taxon>
        <taxon>Malpighiales</taxon>
        <taxon>Salicaceae</taxon>
        <taxon>Saliceae</taxon>
        <taxon>Salix</taxon>
    </lineage>
</organism>
<gene>
    <name evidence="20" type="ORF">OIU85_007148</name>
</gene>
<dbReference type="CDD" id="cd05144">
    <property type="entry name" value="RIO2_C"/>
    <property type="match status" value="1"/>
</dbReference>
<evidence type="ECO:0000256" key="1">
    <source>
        <dbReference type="ARBA" id="ARBA00001946"/>
    </source>
</evidence>
<dbReference type="SMART" id="SM00090">
    <property type="entry name" value="RIO"/>
    <property type="match status" value="1"/>
</dbReference>
<evidence type="ECO:0000256" key="10">
    <source>
        <dbReference type="ARBA" id="ARBA00022777"/>
    </source>
</evidence>
<evidence type="ECO:0000256" key="8">
    <source>
        <dbReference type="ARBA" id="ARBA00022737"/>
    </source>
</evidence>
<dbReference type="InterPro" id="IPR000687">
    <property type="entry name" value="RIO_kinase"/>
</dbReference>
<evidence type="ECO:0000256" key="2">
    <source>
        <dbReference type="ARBA" id="ARBA00006643"/>
    </source>
</evidence>
<dbReference type="GO" id="GO:0030688">
    <property type="term" value="C:preribosome, small subunit precursor"/>
    <property type="evidence" value="ECO:0007669"/>
    <property type="project" value="TreeGrafter"/>
</dbReference>
<evidence type="ECO:0000256" key="11">
    <source>
        <dbReference type="ARBA" id="ARBA00022840"/>
    </source>
</evidence>
<dbReference type="InterPro" id="IPR046848">
    <property type="entry name" value="E_motif"/>
</dbReference>
<dbReference type="Gene3D" id="3.30.200.20">
    <property type="entry name" value="Phosphorylase Kinase, domain 1"/>
    <property type="match status" value="1"/>
</dbReference>
<dbReference type="Gene3D" id="1.25.40.10">
    <property type="entry name" value="Tetratricopeptide repeat domain"/>
    <property type="match status" value="3"/>
</dbReference>
<sequence>MKLDVEALRYLSKDDFRVLTAVEMGMRNHEIVPAELIDRIASLKHGGTYKVLKNLLKHKLLHHDSSKYDGFRLTYLGYDFLAIKTLVNRGVISSVGRKLGTGKESDIYEVASEDGTVLAMKLHRLGRVSFRAVKTKRDYLRHRSSYNWLYLSRLAALKEFAFMKALEEHEFPVPKAVDCNRHCVIMSLVQGYPLVQVKELQNPETIFETVLGVIVRLAEHGLIHCDFNEFNIMIDDDEKVTVIDFPQMVSVSHRNAQMYFDRDVECIFKFFQKRFNLTFQVNTDDNEDSDADTDETGWPSFSSISKSSGFLDKELAASGFSRKDQEDIEKFIEEDTDDTDSGREETEDKQFVESMEANVKGLSSFHLEEQEEQTSNSDEDGVEVKQRSCKAGQDNGPEIEDDSDKEEDNESAIENDAELNKSLNKQRKRAVAAARGGRRSYASRNSYKDKGGKSSQSSRIQKQMCSWFKLKQIHAFSIRHGISVTNSDMGKHLIYTSVSLSVPMNYAHNIFTQIQSPNVFTWNTMIRGYAESENPKPAIELYHHMQLKPDTHTYPFLLKAVSKVVDVKVGEKIHSLVAKNGFESLLFVQNSLLHMYAACGQFENAYKVFELMPEKDIVAWNSVINGFALNGKPNEVLTLYKRMSSEGVEPDGFTMVSLLSACADLATLALGRRAHVYMVKVGLNKNLHANNALLDLYAKCGTISEARNIFDEIGIERNVVSWTSLIVGLAVNGFGEEALEHFKDMEREGLDMPLQPNAVVWRTLLGACTIHGHLGLGAFARARLVQLEPKDSGDYVLFSNLYASEQRWSDVHEVRRTMLSEGVRKTPGYSLVELGNHVHEFVMGDRTHPQNEAIYKMLVEIAKKLKLAGYVPHTENVLADIEEEEKESALFYHSEKIAIAFMLINTIPGTPIRIIKNLRVCTDCHFAIKLISKVFERYVVVRDCSRFHHFRDGSCSCRDYW</sequence>
<dbReference type="Pfam" id="PF20431">
    <property type="entry name" value="E_motif"/>
    <property type="match status" value="1"/>
</dbReference>
<comment type="similarity">
    <text evidence="3">Belongs to the protein kinase superfamily. RIO-type Ser/Thr kinase family.</text>
</comment>
<dbReference type="GO" id="GO:0030490">
    <property type="term" value="P:maturation of SSU-rRNA"/>
    <property type="evidence" value="ECO:0007669"/>
    <property type="project" value="TreeGrafter"/>
</dbReference>
<dbReference type="PROSITE" id="PS51375">
    <property type="entry name" value="PPR"/>
    <property type="match status" value="3"/>
</dbReference>
<keyword evidence="21" id="KW-1185">Reference proteome</keyword>
<dbReference type="FunFam" id="3.30.200.20:FF:000052">
    <property type="entry name" value="Serine/threonine-protein kinase RIO2"/>
    <property type="match status" value="1"/>
</dbReference>
<dbReference type="PANTHER" id="PTHR45852">
    <property type="entry name" value="SER/THR-PROTEIN KINASE RIO2"/>
    <property type="match status" value="1"/>
</dbReference>
<dbReference type="Pfam" id="PF09202">
    <property type="entry name" value="Rio2_N"/>
    <property type="match status" value="1"/>
</dbReference>
<name>A0A9Q0SMP7_SALVM</name>
<dbReference type="Pfam" id="PF13041">
    <property type="entry name" value="PPR_2"/>
    <property type="match status" value="2"/>
</dbReference>
<evidence type="ECO:0000256" key="3">
    <source>
        <dbReference type="ARBA" id="ARBA00009196"/>
    </source>
</evidence>
<feature type="compositionally biased region" description="Low complexity" evidence="18">
    <location>
        <begin position="431"/>
        <end position="444"/>
    </location>
</feature>
<comment type="catalytic activity">
    <reaction evidence="14">
        <text>L-seryl-[protein] + ATP = O-phospho-L-seryl-[protein] + ADP + H(+)</text>
        <dbReference type="Rhea" id="RHEA:17989"/>
        <dbReference type="Rhea" id="RHEA-COMP:9863"/>
        <dbReference type="Rhea" id="RHEA-COMP:11604"/>
        <dbReference type="ChEBI" id="CHEBI:15378"/>
        <dbReference type="ChEBI" id="CHEBI:29999"/>
        <dbReference type="ChEBI" id="CHEBI:30616"/>
        <dbReference type="ChEBI" id="CHEBI:83421"/>
        <dbReference type="ChEBI" id="CHEBI:456216"/>
        <dbReference type="EC" id="2.7.11.1"/>
    </reaction>
</comment>
<feature type="domain" description="RIO kinase" evidence="19">
    <location>
        <begin position="64"/>
        <end position="290"/>
    </location>
</feature>
<feature type="repeat" description="PPR" evidence="17">
    <location>
        <begin position="718"/>
        <end position="752"/>
    </location>
</feature>
<evidence type="ECO:0000256" key="6">
    <source>
        <dbReference type="ARBA" id="ARBA00022679"/>
    </source>
</evidence>
<dbReference type="Proteomes" id="UP001151529">
    <property type="component" value="Chromosome 17"/>
</dbReference>
<dbReference type="FunFam" id="1.25.40.10:FF:000427">
    <property type="entry name" value="Pentatricopeptide repeat-containing protein chloroplastic"/>
    <property type="match status" value="1"/>
</dbReference>
<keyword evidence="7" id="KW-0479">Metal-binding</keyword>
<feature type="region of interest" description="Disordered" evidence="18">
    <location>
        <begin position="367"/>
        <end position="460"/>
    </location>
</feature>
<dbReference type="GO" id="GO:0005634">
    <property type="term" value="C:nucleus"/>
    <property type="evidence" value="ECO:0007669"/>
    <property type="project" value="TreeGrafter"/>
</dbReference>
<keyword evidence="8" id="KW-0677">Repeat</keyword>
<dbReference type="InterPro" id="IPR030484">
    <property type="entry name" value="Rio2"/>
</dbReference>
<keyword evidence="5" id="KW-0723">Serine/threonine-protein kinase</keyword>
<dbReference type="InterPro" id="IPR011990">
    <property type="entry name" value="TPR-like_helical_dom_sf"/>
</dbReference>
<protein>
    <recommendedName>
        <fullName evidence="15">Serine/threonine-protein kinase RIO2</fullName>
        <ecNumber evidence="4">2.7.11.1</ecNumber>
    </recommendedName>
    <alternativeName>
        <fullName evidence="16">Serine/threonine-protein kinase rio2</fullName>
    </alternativeName>
</protein>
<dbReference type="InterPro" id="IPR032867">
    <property type="entry name" value="DYW_dom"/>
</dbReference>
<accession>A0A9Q0SMP7</accession>
<dbReference type="Gene3D" id="1.10.10.10">
    <property type="entry name" value="Winged helix-like DNA-binding domain superfamily/Winged helix DNA-binding domain"/>
    <property type="match status" value="1"/>
</dbReference>
<comment type="similarity">
    <text evidence="2">Belongs to the PPR family. PCMP-H subfamily.</text>
</comment>
<comment type="cofactor">
    <cofactor evidence="1">
        <name>Mg(2+)</name>
        <dbReference type="ChEBI" id="CHEBI:18420"/>
    </cofactor>
</comment>
<dbReference type="InterPro" id="IPR011009">
    <property type="entry name" value="Kinase-like_dom_sf"/>
</dbReference>
<evidence type="ECO:0000256" key="14">
    <source>
        <dbReference type="ARBA" id="ARBA00048679"/>
    </source>
</evidence>
<evidence type="ECO:0000256" key="5">
    <source>
        <dbReference type="ARBA" id="ARBA00022527"/>
    </source>
</evidence>